<dbReference type="Proteomes" id="UP000824048">
    <property type="component" value="Unassembled WGS sequence"/>
</dbReference>
<accession>A0A9D2EQJ8</accession>
<proteinExistence type="predicted"/>
<reference evidence="2" key="1">
    <citation type="journal article" date="2021" name="PeerJ">
        <title>Extensive microbial diversity within the chicken gut microbiome revealed by metagenomics and culture.</title>
        <authorList>
            <person name="Gilroy R."/>
            <person name="Ravi A."/>
            <person name="Getino M."/>
            <person name="Pursley I."/>
            <person name="Horton D.L."/>
            <person name="Alikhan N.F."/>
            <person name="Baker D."/>
            <person name="Gharbi K."/>
            <person name="Hall N."/>
            <person name="Watson M."/>
            <person name="Adriaenssens E.M."/>
            <person name="Foster-Nyarko E."/>
            <person name="Jarju S."/>
            <person name="Secka A."/>
            <person name="Antonio M."/>
            <person name="Oren A."/>
            <person name="Chaudhuri R.R."/>
            <person name="La Ragione R."/>
            <person name="Hildebrand F."/>
            <person name="Pallen M.J."/>
        </authorList>
    </citation>
    <scope>NUCLEOTIDE SEQUENCE</scope>
    <source>
        <strain evidence="2">ChiSxjej1B13-11774</strain>
    </source>
</reference>
<comment type="caution">
    <text evidence="2">The sequence shown here is derived from an EMBL/GenBank/DDBJ whole genome shotgun (WGS) entry which is preliminary data.</text>
</comment>
<evidence type="ECO:0000313" key="2">
    <source>
        <dbReference type="EMBL" id="HIZ41671.1"/>
    </source>
</evidence>
<name>A0A9D2EQJ8_9FIRM</name>
<reference evidence="2" key="2">
    <citation type="submission" date="2021-04" db="EMBL/GenBank/DDBJ databases">
        <authorList>
            <person name="Gilroy R."/>
        </authorList>
    </citation>
    <scope>NUCLEOTIDE SEQUENCE</scope>
    <source>
        <strain evidence="2">ChiSxjej1B13-11774</strain>
    </source>
</reference>
<gene>
    <name evidence="2" type="ORF">H9811_03805</name>
</gene>
<sequence>MPLLKVEQETIILFNEAEATASVYTHNAALQRVLLELCQTHPAQVRQTEDNRHGGLTYELPKKWVKITPPRALSEAQKRVLDEMNQRNRERRQST</sequence>
<organism evidence="2 3">
    <name type="scientific">Candidatus Gemmiger excrementigallinarum</name>
    <dbReference type="NCBI Taxonomy" id="2838609"/>
    <lineage>
        <taxon>Bacteria</taxon>
        <taxon>Bacillati</taxon>
        <taxon>Bacillota</taxon>
        <taxon>Clostridia</taxon>
        <taxon>Eubacteriales</taxon>
        <taxon>Gemmiger</taxon>
    </lineage>
</organism>
<feature type="region of interest" description="Disordered" evidence="1">
    <location>
        <begin position="75"/>
        <end position="95"/>
    </location>
</feature>
<feature type="compositionally biased region" description="Basic and acidic residues" evidence="1">
    <location>
        <begin position="76"/>
        <end position="95"/>
    </location>
</feature>
<dbReference type="AlphaFoldDB" id="A0A9D2EQJ8"/>
<protein>
    <submittedName>
        <fullName evidence="2">Uncharacterized protein</fullName>
    </submittedName>
</protein>
<dbReference type="EMBL" id="DXBP01000028">
    <property type="protein sequence ID" value="HIZ41671.1"/>
    <property type="molecule type" value="Genomic_DNA"/>
</dbReference>
<evidence type="ECO:0000313" key="3">
    <source>
        <dbReference type="Proteomes" id="UP000824048"/>
    </source>
</evidence>
<evidence type="ECO:0000256" key="1">
    <source>
        <dbReference type="SAM" id="MobiDB-lite"/>
    </source>
</evidence>